<name>A0ABN2J5I8_9ACTN</name>
<proteinExistence type="predicted"/>
<reference evidence="1 2" key="1">
    <citation type="journal article" date="2019" name="Int. J. Syst. Evol. Microbiol.">
        <title>The Global Catalogue of Microorganisms (GCM) 10K type strain sequencing project: providing services to taxonomists for standard genome sequencing and annotation.</title>
        <authorList>
            <consortium name="The Broad Institute Genomics Platform"/>
            <consortium name="The Broad Institute Genome Sequencing Center for Infectious Disease"/>
            <person name="Wu L."/>
            <person name="Ma J."/>
        </authorList>
    </citation>
    <scope>NUCLEOTIDE SEQUENCE [LARGE SCALE GENOMIC DNA]</scope>
    <source>
        <strain evidence="1 2">JCM 14307</strain>
    </source>
</reference>
<sequence>MKGLMLYGGNWVSKEPFAMVMVGSAASVRFAVVTQVETAVAVEPKRCRRRCRDRQHRQRGACGQQ</sequence>
<dbReference type="EMBL" id="BAAANF010000029">
    <property type="protein sequence ID" value="GAA1718453.1"/>
    <property type="molecule type" value="Genomic_DNA"/>
</dbReference>
<gene>
    <name evidence="1" type="ORF">GCM10009745_79110</name>
</gene>
<comment type="caution">
    <text evidence="1">The sequence shown here is derived from an EMBL/GenBank/DDBJ whole genome shotgun (WGS) entry which is preliminary data.</text>
</comment>
<evidence type="ECO:0000313" key="2">
    <source>
        <dbReference type="Proteomes" id="UP001500280"/>
    </source>
</evidence>
<dbReference type="Proteomes" id="UP001500280">
    <property type="component" value="Unassembled WGS sequence"/>
</dbReference>
<evidence type="ECO:0008006" key="3">
    <source>
        <dbReference type="Google" id="ProtNLM"/>
    </source>
</evidence>
<evidence type="ECO:0000313" key="1">
    <source>
        <dbReference type="EMBL" id="GAA1718453.1"/>
    </source>
</evidence>
<organism evidence="1 2">
    <name type="scientific">Kribbella yunnanensis</name>
    <dbReference type="NCBI Taxonomy" id="190194"/>
    <lineage>
        <taxon>Bacteria</taxon>
        <taxon>Bacillati</taxon>
        <taxon>Actinomycetota</taxon>
        <taxon>Actinomycetes</taxon>
        <taxon>Propionibacteriales</taxon>
        <taxon>Kribbellaceae</taxon>
        <taxon>Kribbella</taxon>
    </lineage>
</organism>
<protein>
    <recommendedName>
        <fullName evidence="3">Aldehyde dehydrogenase family protein</fullName>
    </recommendedName>
</protein>
<keyword evidence="2" id="KW-1185">Reference proteome</keyword>
<accession>A0ABN2J5I8</accession>